<proteinExistence type="predicted"/>
<protein>
    <submittedName>
        <fullName evidence="1">PCNA protein</fullName>
    </submittedName>
</protein>
<gene>
    <name evidence="1" type="primary">Pcna_0</name>
    <name evidence="1" type="ORF">GTO95_0018083</name>
</gene>
<dbReference type="Proteomes" id="UP000736164">
    <property type="component" value="Unassembled WGS sequence"/>
</dbReference>
<accession>A0A8J7NPI4</accession>
<dbReference type="Gene3D" id="3.70.10.10">
    <property type="match status" value="1"/>
</dbReference>
<organism evidence="1 2">
    <name type="scientific">Atractosteus spatula</name>
    <name type="common">Alligator gar</name>
    <name type="synonym">Lepisosteus spatula</name>
    <dbReference type="NCBI Taxonomy" id="7917"/>
    <lineage>
        <taxon>Eukaryota</taxon>
        <taxon>Metazoa</taxon>
        <taxon>Chordata</taxon>
        <taxon>Craniata</taxon>
        <taxon>Vertebrata</taxon>
        <taxon>Euteleostomi</taxon>
        <taxon>Actinopterygii</taxon>
        <taxon>Neopterygii</taxon>
        <taxon>Holostei</taxon>
        <taxon>Semionotiformes</taxon>
        <taxon>Lepisosteidae</taxon>
        <taxon>Atractosteus</taxon>
    </lineage>
</organism>
<evidence type="ECO:0000313" key="1">
    <source>
        <dbReference type="EMBL" id="MBN3317504.1"/>
    </source>
</evidence>
<dbReference type="AlphaFoldDB" id="A0A8J7NPI4"/>
<dbReference type="EMBL" id="JAAWVO010035689">
    <property type="protein sequence ID" value="MBN3317504.1"/>
    <property type="molecule type" value="Genomic_DNA"/>
</dbReference>
<feature type="non-terminal residue" evidence="1">
    <location>
        <position position="1"/>
    </location>
</feature>
<evidence type="ECO:0000313" key="2">
    <source>
        <dbReference type="Proteomes" id="UP000736164"/>
    </source>
</evidence>
<sequence>MPASARSLGLFQGDLPARDLNGVWPRRLGVGCGSVLLESGEVVEYKIADMGHVKYYLAPKIDEESS</sequence>
<keyword evidence="2" id="KW-1185">Reference proteome</keyword>
<reference evidence="1" key="1">
    <citation type="journal article" date="2021" name="Cell">
        <title>Tracing the genetic footprints of vertebrate landing in non-teleost ray-finned fishes.</title>
        <authorList>
            <person name="Bi X."/>
            <person name="Wang K."/>
            <person name="Yang L."/>
            <person name="Pan H."/>
            <person name="Jiang H."/>
            <person name="Wei Q."/>
            <person name="Fang M."/>
            <person name="Yu H."/>
            <person name="Zhu C."/>
            <person name="Cai Y."/>
            <person name="He Y."/>
            <person name="Gan X."/>
            <person name="Zeng H."/>
            <person name="Yu D."/>
            <person name="Zhu Y."/>
            <person name="Jiang H."/>
            <person name="Qiu Q."/>
            <person name="Yang H."/>
            <person name="Zhang Y.E."/>
            <person name="Wang W."/>
            <person name="Zhu M."/>
            <person name="He S."/>
            <person name="Zhang G."/>
        </authorList>
    </citation>
    <scope>NUCLEOTIDE SEQUENCE</scope>
    <source>
        <strain evidence="1">Allg_001</strain>
    </source>
</reference>
<feature type="non-terminal residue" evidence="1">
    <location>
        <position position="66"/>
    </location>
</feature>
<comment type="caution">
    <text evidence="1">The sequence shown here is derived from an EMBL/GenBank/DDBJ whole genome shotgun (WGS) entry which is preliminary data.</text>
</comment>
<name>A0A8J7NPI4_ATRSP</name>